<dbReference type="Gene3D" id="3.40.605.10">
    <property type="entry name" value="Aldehyde Dehydrogenase, Chain A, domain 1"/>
    <property type="match status" value="1"/>
</dbReference>
<organism evidence="6 7">
    <name type="scientific">Nakamurella leprariae</name>
    <dbReference type="NCBI Taxonomy" id="2803911"/>
    <lineage>
        <taxon>Bacteria</taxon>
        <taxon>Bacillati</taxon>
        <taxon>Actinomycetota</taxon>
        <taxon>Actinomycetes</taxon>
        <taxon>Nakamurellales</taxon>
        <taxon>Nakamurellaceae</taxon>
        <taxon>Nakamurella</taxon>
    </lineage>
</organism>
<dbReference type="Pfam" id="PF00171">
    <property type="entry name" value="Aldedh"/>
    <property type="match status" value="1"/>
</dbReference>
<dbReference type="FunFam" id="3.40.309.10:FF:000012">
    <property type="entry name" value="Betaine aldehyde dehydrogenase"/>
    <property type="match status" value="1"/>
</dbReference>
<dbReference type="InterPro" id="IPR015590">
    <property type="entry name" value="Aldehyde_DH_dom"/>
</dbReference>
<keyword evidence="7" id="KW-1185">Reference proteome</keyword>
<dbReference type="GO" id="GO:0016620">
    <property type="term" value="F:oxidoreductase activity, acting on the aldehyde or oxo group of donors, NAD or NADP as acceptor"/>
    <property type="evidence" value="ECO:0007669"/>
    <property type="project" value="InterPro"/>
</dbReference>
<dbReference type="InterPro" id="IPR016160">
    <property type="entry name" value="Ald_DH_CS_CYS"/>
</dbReference>
<dbReference type="PROSITE" id="PS00687">
    <property type="entry name" value="ALDEHYDE_DEHYDR_GLU"/>
    <property type="match status" value="1"/>
</dbReference>
<evidence type="ECO:0000256" key="2">
    <source>
        <dbReference type="ARBA" id="ARBA00023002"/>
    </source>
</evidence>
<evidence type="ECO:0000313" key="6">
    <source>
        <dbReference type="EMBL" id="MBM9467994.1"/>
    </source>
</evidence>
<dbReference type="PROSITE" id="PS00070">
    <property type="entry name" value="ALDEHYDE_DEHYDR_CYS"/>
    <property type="match status" value="1"/>
</dbReference>
<evidence type="ECO:0000256" key="4">
    <source>
        <dbReference type="RuleBase" id="RU003345"/>
    </source>
</evidence>
<dbReference type="InterPro" id="IPR016163">
    <property type="entry name" value="Ald_DH_C"/>
</dbReference>
<proteinExistence type="inferred from homology"/>
<keyword evidence="2 4" id="KW-0560">Oxidoreductase</keyword>
<comment type="caution">
    <text evidence="6">The sequence shown here is derived from an EMBL/GenBank/DDBJ whole genome shotgun (WGS) entry which is preliminary data.</text>
</comment>
<sequence length="503" mass="52891">MTTTTSARQAGTDADLERFGLFIDGRSVPASSGRTFTSLNPYLGRPWAELADGSPDDVDLAVTAARRAFEGEWGAMTGFARAAVLRRCGDAILANAERLALLEVNDSGKLLREMLGQLKGLPQYYWYFAGLADKIEGRTVPPVNPNYFCYTTREPVGVIGCITPWNSPLLLLTFKLAPLLAAGNTCVVKPSEHSPASTVAFAEVLHEAGLPDGVFNVVTGLDRSTGESLAGHRGIDKVAFTGSSATGARVAQAAGANLNRVTLELGGKSPQIVFPDADLDAAANGLVAGVFAATGQTCMAGSRLIVHADVHDALVEKVAARANAIKLGDPTQADTEMGPVANEPQFHKVLSYLDGARAEGATFACGGEPAGELGGLFVKPTVVTGVGPENTIVKEEVFGPVLAAYTFTDEDEALRLANDTPYGLAGAVWTKDVHRAHRVAAKLRAGTIWINAYRVIAPNMPFGGFGASGIGRENGIQALDEYTENKSVFVELTGGTRDPFQLG</sequence>
<evidence type="ECO:0000256" key="1">
    <source>
        <dbReference type="ARBA" id="ARBA00009986"/>
    </source>
</evidence>
<gene>
    <name evidence="6" type="ORF">JL106_11955</name>
</gene>
<evidence type="ECO:0000313" key="7">
    <source>
        <dbReference type="Proteomes" id="UP000663792"/>
    </source>
</evidence>
<dbReference type="Gene3D" id="3.40.309.10">
    <property type="entry name" value="Aldehyde Dehydrogenase, Chain A, domain 2"/>
    <property type="match status" value="1"/>
</dbReference>
<dbReference type="SUPFAM" id="SSF53720">
    <property type="entry name" value="ALDH-like"/>
    <property type="match status" value="1"/>
</dbReference>
<dbReference type="Proteomes" id="UP000663792">
    <property type="component" value="Unassembled WGS sequence"/>
</dbReference>
<dbReference type="InterPro" id="IPR016162">
    <property type="entry name" value="Ald_DH_N"/>
</dbReference>
<dbReference type="AlphaFoldDB" id="A0A939C296"/>
<dbReference type="InterPro" id="IPR029510">
    <property type="entry name" value="Ald_DH_CS_GLU"/>
</dbReference>
<evidence type="ECO:0000256" key="3">
    <source>
        <dbReference type="PROSITE-ProRule" id="PRU10007"/>
    </source>
</evidence>
<dbReference type="FunFam" id="3.40.605.10:FF:000007">
    <property type="entry name" value="NAD/NADP-dependent betaine aldehyde dehydrogenase"/>
    <property type="match status" value="1"/>
</dbReference>
<reference evidence="6" key="1">
    <citation type="submission" date="2021-01" db="EMBL/GenBank/DDBJ databases">
        <title>YIM 132084 draft genome.</title>
        <authorList>
            <person name="An D."/>
        </authorList>
    </citation>
    <scope>NUCLEOTIDE SEQUENCE</scope>
    <source>
        <strain evidence="6">YIM 132084</strain>
    </source>
</reference>
<evidence type="ECO:0000259" key="5">
    <source>
        <dbReference type="Pfam" id="PF00171"/>
    </source>
</evidence>
<name>A0A939C296_9ACTN</name>
<dbReference type="InterPro" id="IPR016161">
    <property type="entry name" value="Ald_DH/histidinol_DH"/>
</dbReference>
<feature type="active site" evidence="3">
    <location>
        <position position="264"/>
    </location>
</feature>
<dbReference type="CDD" id="cd07114">
    <property type="entry name" value="ALDH_DhaS"/>
    <property type="match status" value="1"/>
</dbReference>
<comment type="similarity">
    <text evidence="1 4">Belongs to the aldehyde dehydrogenase family.</text>
</comment>
<feature type="domain" description="Aldehyde dehydrogenase" evidence="5">
    <location>
        <begin position="31"/>
        <end position="488"/>
    </location>
</feature>
<dbReference type="RefSeq" id="WP_205260948.1">
    <property type="nucleotide sequence ID" value="NZ_JAERWK010000015.1"/>
</dbReference>
<accession>A0A939C296</accession>
<protein>
    <submittedName>
        <fullName evidence="6">Aldehyde dehydrogenase</fullName>
    </submittedName>
</protein>
<dbReference type="PANTHER" id="PTHR11699">
    <property type="entry name" value="ALDEHYDE DEHYDROGENASE-RELATED"/>
    <property type="match status" value="1"/>
</dbReference>
<dbReference type="EMBL" id="JAERWK010000015">
    <property type="protein sequence ID" value="MBM9467994.1"/>
    <property type="molecule type" value="Genomic_DNA"/>
</dbReference>